<evidence type="ECO:0000313" key="11">
    <source>
        <dbReference type="Proteomes" id="UP001152885"/>
    </source>
</evidence>
<organism evidence="10 11">
    <name type="scientific">Candida verbasci</name>
    <dbReference type="NCBI Taxonomy" id="1227364"/>
    <lineage>
        <taxon>Eukaryota</taxon>
        <taxon>Fungi</taxon>
        <taxon>Dikarya</taxon>
        <taxon>Ascomycota</taxon>
        <taxon>Saccharomycotina</taxon>
        <taxon>Pichiomycetes</taxon>
        <taxon>Debaryomycetaceae</taxon>
        <taxon>Candida/Lodderomyces clade</taxon>
        <taxon>Candida</taxon>
    </lineage>
</organism>
<comment type="subcellular location">
    <subcellularLocation>
        <location evidence="2">Nucleus</location>
        <location evidence="2">Nucleolus</location>
    </subcellularLocation>
</comment>
<evidence type="ECO:0000256" key="4">
    <source>
        <dbReference type="ARBA" id="ARBA00015339"/>
    </source>
</evidence>
<protein>
    <recommendedName>
        <fullName evidence="4">Ribosome assembly protein 3</fullName>
    </recommendedName>
</protein>
<accession>A0A9W4TWQ1</accession>
<dbReference type="Proteomes" id="UP001152885">
    <property type="component" value="Unassembled WGS sequence"/>
</dbReference>
<feature type="compositionally biased region" description="Polar residues" evidence="8">
    <location>
        <begin position="1"/>
        <end position="10"/>
    </location>
</feature>
<dbReference type="GO" id="GO:0000027">
    <property type="term" value="P:ribosomal large subunit assembly"/>
    <property type="evidence" value="ECO:0007669"/>
    <property type="project" value="TreeGrafter"/>
</dbReference>
<dbReference type="OrthoDB" id="69550at2759"/>
<dbReference type="EMBL" id="CANTUO010000002">
    <property type="protein sequence ID" value="CAI5757951.1"/>
    <property type="molecule type" value="Genomic_DNA"/>
</dbReference>
<evidence type="ECO:0000256" key="3">
    <source>
        <dbReference type="ARBA" id="ARBA00006256"/>
    </source>
</evidence>
<keyword evidence="5" id="KW-0690">Ribosome biogenesis</keyword>
<comment type="function">
    <text evidence="1">Required for efficient biogenesis of the 60S ribosomal subunit.</text>
</comment>
<feature type="domain" description="Ribosome-assembly protein 3 C-terminal" evidence="9">
    <location>
        <begin position="136"/>
        <end position="180"/>
    </location>
</feature>
<evidence type="ECO:0000313" key="10">
    <source>
        <dbReference type="EMBL" id="CAI5757951.1"/>
    </source>
</evidence>
<evidence type="ECO:0000256" key="6">
    <source>
        <dbReference type="ARBA" id="ARBA00023242"/>
    </source>
</evidence>
<feature type="compositionally biased region" description="Low complexity" evidence="8">
    <location>
        <begin position="49"/>
        <end position="62"/>
    </location>
</feature>
<evidence type="ECO:0000256" key="8">
    <source>
        <dbReference type="SAM" id="MobiDB-lite"/>
    </source>
</evidence>
<proteinExistence type="inferred from homology"/>
<comment type="caution">
    <text evidence="10">The sequence shown here is derived from an EMBL/GenBank/DDBJ whole genome shotgun (WGS) entry which is preliminary data.</text>
</comment>
<dbReference type="GO" id="GO:0030687">
    <property type="term" value="C:preribosome, large subunit precursor"/>
    <property type="evidence" value="ECO:0007669"/>
    <property type="project" value="TreeGrafter"/>
</dbReference>
<keyword evidence="7" id="KW-0687">Ribonucleoprotein</keyword>
<dbReference type="InterPro" id="IPR051898">
    <property type="entry name" value="Ribosome_Assembly_3"/>
</dbReference>
<feature type="compositionally biased region" description="Low complexity" evidence="8">
    <location>
        <begin position="25"/>
        <end position="38"/>
    </location>
</feature>
<dbReference type="Pfam" id="PF14615">
    <property type="entry name" value="Rsa3"/>
    <property type="match status" value="1"/>
</dbReference>
<comment type="similarity">
    <text evidence="3">Belongs to the RSA3 family.</text>
</comment>
<sequence length="197" mass="22725">MAPTNIQNKKPSNRRRKKRRTEDFSSSSESSGSSSSEASDNEEQEQQEQQEQQPTNDSNINIDDMDIDSDIELKDQKQINSNKIPSNLTIDEKKKLNKLSFTTTSISQLTNLNQLKNLNNLDEINNILDNEMKIKNNQFLKLMSNEFNEDLDLLRKKPDFNDKSLFTLAKLLQSGSNLFDIDLIRGIVEENERKEQV</sequence>
<feature type="region of interest" description="Disordered" evidence="8">
    <location>
        <begin position="1"/>
        <end position="63"/>
    </location>
</feature>
<evidence type="ECO:0000256" key="7">
    <source>
        <dbReference type="ARBA" id="ARBA00023274"/>
    </source>
</evidence>
<evidence type="ECO:0000256" key="1">
    <source>
        <dbReference type="ARBA" id="ARBA00003035"/>
    </source>
</evidence>
<evidence type="ECO:0000256" key="2">
    <source>
        <dbReference type="ARBA" id="ARBA00004604"/>
    </source>
</evidence>
<evidence type="ECO:0000259" key="9">
    <source>
        <dbReference type="Pfam" id="PF14615"/>
    </source>
</evidence>
<feature type="compositionally biased region" description="Acidic residues" evidence="8">
    <location>
        <begin position="39"/>
        <end position="48"/>
    </location>
</feature>
<dbReference type="GO" id="GO:0005730">
    <property type="term" value="C:nucleolus"/>
    <property type="evidence" value="ECO:0007669"/>
    <property type="project" value="UniProtKB-SubCell"/>
</dbReference>
<dbReference type="AlphaFoldDB" id="A0A9W4TWQ1"/>
<dbReference type="PANTHER" id="PTHR28127:SF1">
    <property type="entry name" value="RIBOSOME ASSEMBLY PROTEIN 3"/>
    <property type="match status" value="1"/>
</dbReference>
<name>A0A9W4TWQ1_9ASCO</name>
<reference evidence="10" key="1">
    <citation type="submission" date="2022-12" db="EMBL/GenBank/DDBJ databases">
        <authorList>
            <person name="Brejova B."/>
        </authorList>
    </citation>
    <scope>NUCLEOTIDE SEQUENCE</scope>
</reference>
<dbReference type="PANTHER" id="PTHR28127">
    <property type="entry name" value="RIBOSOME ASSEMBLY PROTEIN 3"/>
    <property type="match status" value="1"/>
</dbReference>
<keyword evidence="11" id="KW-1185">Reference proteome</keyword>
<gene>
    <name evidence="10" type="ORF">CANVERA_P2463</name>
</gene>
<evidence type="ECO:0000256" key="5">
    <source>
        <dbReference type="ARBA" id="ARBA00022517"/>
    </source>
</evidence>
<keyword evidence="6" id="KW-0539">Nucleus</keyword>
<dbReference type="InterPro" id="IPR028217">
    <property type="entry name" value="Rsa3_C"/>
</dbReference>